<evidence type="ECO:0000256" key="1">
    <source>
        <dbReference type="SAM" id="Phobius"/>
    </source>
</evidence>
<accession>A0A0K9PD37</accession>
<evidence type="ECO:0000313" key="2">
    <source>
        <dbReference type="EMBL" id="KMZ66105.1"/>
    </source>
</evidence>
<gene>
    <name evidence="2" type="ORF">ZOSMA_2G01180</name>
</gene>
<keyword evidence="1" id="KW-1133">Transmembrane helix</keyword>
<keyword evidence="1" id="KW-0812">Transmembrane</keyword>
<sequence length="72" mass="8684">MALLLSSPLFFFVSLIFYLFESILDFFIFYSFFFVNPRCILKQIFYFVESIIPFMIFSSPPLFFSYVFANPR</sequence>
<comment type="caution">
    <text evidence="2">The sequence shown here is derived from an EMBL/GenBank/DDBJ whole genome shotgun (WGS) entry which is preliminary data.</text>
</comment>
<dbReference type="AlphaFoldDB" id="A0A0K9PD37"/>
<proteinExistence type="predicted"/>
<reference evidence="3" key="1">
    <citation type="journal article" date="2016" name="Nature">
        <title>The genome of the seagrass Zostera marina reveals angiosperm adaptation to the sea.</title>
        <authorList>
            <person name="Olsen J.L."/>
            <person name="Rouze P."/>
            <person name="Verhelst B."/>
            <person name="Lin Y.-C."/>
            <person name="Bayer T."/>
            <person name="Collen J."/>
            <person name="Dattolo E."/>
            <person name="De Paoli E."/>
            <person name="Dittami S."/>
            <person name="Maumus F."/>
            <person name="Michel G."/>
            <person name="Kersting A."/>
            <person name="Lauritano C."/>
            <person name="Lohaus R."/>
            <person name="Toepel M."/>
            <person name="Tonon T."/>
            <person name="Vanneste K."/>
            <person name="Amirebrahimi M."/>
            <person name="Brakel J."/>
            <person name="Bostroem C."/>
            <person name="Chovatia M."/>
            <person name="Grimwood J."/>
            <person name="Jenkins J.W."/>
            <person name="Jueterbock A."/>
            <person name="Mraz A."/>
            <person name="Stam W.T."/>
            <person name="Tice H."/>
            <person name="Bornberg-Bauer E."/>
            <person name="Green P.J."/>
            <person name="Pearson G.A."/>
            <person name="Procaccini G."/>
            <person name="Duarte C.M."/>
            <person name="Schmutz J."/>
            <person name="Reusch T.B.H."/>
            <person name="Van de Peer Y."/>
        </authorList>
    </citation>
    <scope>NUCLEOTIDE SEQUENCE [LARGE SCALE GENOMIC DNA]</scope>
    <source>
        <strain evidence="3">cv. Finnish</strain>
    </source>
</reference>
<feature type="transmembrane region" description="Helical" evidence="1">
    <location>
        <begin position="12"/>
        <end position="33"/>
    </location>
</feature>
<dbReference type="EMBL" id="LFYR01000981">
    <property type="protein sequence ID" value="KMZ66105.1"/>
    <property type="molecule type" value="Genomic_DNA"/>
</dbReference>
<feature type="transmembrane region" description="Helical" evidence="1">
    <location>
        <begin position="45"/>
        <end position="69"/>
    </location>
</feature>
<keyword evidence="3" id="KW-1185">Reference proteome</keyword>
<dbReference type="Proteomes" id="UP000036987">
    <property type="component" value="Unassembled WGS sequence"/>
</dbReference>
<keyword evidence="1" id="KW-0472">Membrane</keyword>
<protein>
    <submittedName>
        <fullName evidence="2">Uncharacterized protein</fullName>
    </submittedName>
</protein>
<organism evidence="2 3">
    <name type="scientific">Zostera marina</name>
    <name type="common">Eelgrass</name>
    <dbReference type="NCBI Taxonomy" id="29655"/>
    <lineage>
        <taxon>Eukaryota</taxon>
        <taxon>Viridiplantae</taxon>
        <taxon>Streptophyta</taxon>
        <taxon>Embryophyta</taxon>
        <taxon>Tracheophyta</taxon>
        <taxon>Spermatophyta</taxon>
        <taxon>Magnoliopsida</taxon>
        <taxon>Liliopsida</taxon>
        <taxon>Zosteraceae</taxon>
        <taxon>Zostera</taxon>
    </lineage>
</organism>
<name>A0A0K9PD37_ZOSMR</name>
<evidence type="ECO:0000313" key="3">
    <source>
        <dbReference type="Proteomes" id="UP000036987"/>
    </source>
</evidence>